<dbReference type="VEuPathDB" id="FungiDB:KRP23_5344"/>
<organism evidence="4 5">
    <name type="scientific">Phytophthora ramorum</name>
    <name type="common">Sudden oak death agent</name>
    <dbReference type="NCBI Taxonomy" id="164328"/>
    <lineage>
        <taxon>Eukaryota</taxon>
        <taxon>Sar</taxon>
        <taxon>Stramenopiles</taxon>
        <taxon>Oomycota</taxon>
        <taxon>Peronosporomycetes</taxon>
        <taxon>Peronosporales</taxon>
        <taxon>Peronosporaceae</taxon>
        <taxon>Phytophthora</taxon>
    </lineage>
</organism>
<keyword evidence="5" id="KW-1185">Reference proteome</keyword>
<dbReference type="GO" id="GO:0005634">
    <property type="term" value="C:nucleus"/>
    <property type="evidence" value="ECO:0000318"/>
    <property type="project" value="GO_Central"/>
</dbReference>
<dbReference type="InParanoid" id="H3GEU7"/>
<evidence type="ECO:0000313" key="4">
    <source>
        <dbReference type="EnsemblProtists" id="Phyra74200"/>
    </source>
</evidence>
<feature type="compositionally biased region" description="Polar residues" evidence="2">
    <location>
        <begin position="2911"/>
        <end position="2934"/>
    </location>
</feature>
<protein>
    <recommendedName>
        <fullName evidence="3">HTH CENPB-type domain-containing protein</fullName>
    </recommendedName>
</protein>
<feature type="region of interest" description="Disordered" evidence="2">
    <location>
        <begin position="1257"/>
        <end position="1276"/>
    </location>
</feature>
<evidence type="ECO:0000259" key="3">
    <source>
        <dbReference type="PROSITE" id="PS51253"/>
    </source>
</evidence>
<dbReference type="InterPro" id="IPR009057">
    <property type="entry name" value="Homeodomain-like_sf"/>
</dbReference>
<feature type="compositionally biased region" description="Basic and acidic residues" evidence="2">
    <location>
        <begin position="488"/>
        <end position="501"/>
    </location>
</feature>
<feature type="region of interest" description="Disordered" evidence="2">
    <location>
        <begin position="84"/>
        <end position="104"/>
    </location>
</feature>
<name>H3GEU7_PHYRM</name>
<dbReference type="VEuPathDB" id="FungiDB:KRP22_14774"/>
<feature type="region of interest" description="Disordered" evidence="2">
    <location>
        <begin position="813"/>
        <end position="856"/>
    </location>
</feature>
<feature type="region of interest" description="Disordered" evidence="2">
    <location>
        <begin position="488"/>
        <end position="514"/>
    </location>
</feature>
<evidence type="ECO:0000256" key="1">
    <source>
        <dbReference type="ARBA" id="ARBA00023125"/>
    </source>
</evidence>
<feature type="region of interest" description="Disordered" evidence="2">
    <location>
        <begin position="556"/>
        <end position="577"/>
    </location>
</feature>
<keyword evidence="1" id="KW-0238">DNA-binding</keyword>
<dbReference type="Proteomes" id="UP000005238">
    <property type="component" value="Unassembled WGS sequence"/>
</dbReference>
<feature type="compositionally biased region" description="Polar residues" evidence="2">
    <location>
        <begin position="502"/>
        <end position="514"/>
    </location>
</feature>
<feature type="compositionally biased region" description="Basic and acidic residues" evidence="2">
    <location>
        <begin position="2898"/>
        <end position="2907"/>
    </location>
</feature>
<dbReference type="EnsemblProtists" id="Phyra74200">
    <property type="protein sequence ID" value="Phyra74200"/>
    <property type="gene ID" value="Phyra74200"/>
</dbReference>
<dbReference type="HOGENOM" id="CLU_000509_0_0_1"/>
<feature type="compositionally biased region" description="Polar residues" evidence="2">
    <location>
        <begin position="89"/>
        <end position="99"/>
    </location>
</feature>
<evidence type="ECO:0000313" key="5">
    <source>
        <dbReference type="Proteomes" id="UP000005238"/>
    </source>
</evidence>
<feature type="region of interest" description="Disordered" evidence="2">
    <location>
        <begin position="2898"/>
        <end position="2934"/>
    </location>
</feature>
<accession>H3GEU7</accession>
<evidence type="ECO:0000256" key="2">
    <source>
        <dbReference type="SAM" id="MobiDB-lite"/>
    </source>
</evidence>
<dbReference type="InterPro" id="IPR006600">
    <property type="entry name" value="HTH_CenpB_DNA-bd_dom"/>
</dbReference>
<dbReference type="SMART" id="SM00674">
    <property type="entry name" value="CENPB"/>
    <property type="match status" value="1"/>
</dbReference>
<feature type="compositionally biased region" description="Acidic residues" evidence="2">
    <location>
        <begin position="717"/>
        <end position="748"/>
    </location>
</feature>
<dbReference type="eggNOG" id="ENOG502RY3E">
    <property type="taxonomic scope" value="Eukaryota"/>
</dbReference>
<feature type="region of interest" description="Disordered" evidence="2">
    <location>
        <begin position="2381"/>
        <end position="2401"/>
    </location>
</feature>
<reference evidence="4" key="2">
    <citation type="submission" date="2015-06" db="UniProtKB">
        <authorList>
            <consortium name="EnsemblProtists"/>
        </authorList>
    </citation>
    <scope>IDENTIFICATION</scope>
    <source>
        <strain evidence="4">Pr102</strain>
    </source>
</reference>
<dbReference type="SUPFAM" id="SSF46689">
    <property type="entry name" value="Homeodomain-like"/>
    <property type="match status" value="1"/>
</dbReference>
<dbReference type="PANTHER" id="PTHR19303:SF57">
    <property type="entry name" value="HTH CENPB-TYPE DOMAIN-CONTAINING PROTEIN"/>
    <property type="match status" value="1"/>
</dbReference>
<proteinExistence type="predicted"/>
<feature type="compositionally biased region" description="Basic and acidic residues" evidence="2">
    <location>
        <begin position="1264"/>
        <end position="1276"/>
    </location>
</feature>
<dbReference type="GO" id="GO:0003677">
    <property type="term" value="F:DNA binding"/>
    <property type="evidence" value="ECO:0000318"/>
    <property type="project" value="GO_Central"/>
</dbReference>
<dbReference type="VEuPathDB" id="FungiDB:KRP23_5342"/>
<feature type="compositionally biased region" description="Polar residues" evidence="2">
    <location>
        <begin position="767"/>
        <end position="779"/>
    </location>
</feature>
<feature type="compositionally biased region" description="Basic residues" evidence="2">
    <location>
        <begin position="565"/>
        <end position="576"/>
    </location>
</feature>
<dbReference type="Gene3D" id="1.10.10.60">
    <property type="entry name" value="Homeodomain-like"/>
    <property type="match status" value="2"/>
</dbReference>
<sequence>MAGAFSMLAETAEEFIQLECARRRNQASLKRRPSLPSQFHVSGHKSRLKEKLAQARRHAFLLRSDNKAALVGIIDTVRELANYGEEGGSKSSSQRNNGPSPLERDRFMSWAADVEKLLIEFEPSENHANDPLLRTLEYLQFLQDGHVCLAEVAMDARALLERWDRSGVFDSESSSEDDEYDDGNDSFLGGSIGFLTLSTAKDNTRHIEKSYAYQSIRQRAAASIIKRNVLTWVRSKASFCDRVAEIEIFGRTTEALLKELSLTSAGLIGAGGNGSTDIFALATGRCDPKSRYNGTIAFKDLLQFSKHLALFPVDQALRTVEDVTRRRYLFDARCAMKIQAVWRQVRETVRARRLRRAMEELHLQREQEAQAKRPYTGAGQLSMMAPFIDADRSKKTQPVVVPQRKHLYELDFTSAQRNDASIVHIATALTGATEPQVQAQLPRPKTREIFAVAPGSAVDTPRASSRRTTVARLRSITGEHEQYTRIRELIDSENRDSKDQQDTSARAGNNTSTGYFIYGAQGPPEEEPPNSTALGVKEMKSWHRSTIAAIPQALAAPHPPTDRFHPRHKRRLKGPQRKTISTEIMDQTMAVEPPTSITRKRVEKNNELPLLLRRSRAAARRREAARLDVLPDDDEGDHLDTPAPDANKQMWKRGGDLPELALAQIRDRVGYKQRSSTQKRMSIIAGRAPPFGGGQSEDNNSVAASLFDHQPETIFPVDEEELGEEDEEDPTSDDEEDATSEDEVDYNPEETHNDEDNPEVDGDVDHQNSSSDANGLQRHNSMKSDELNDEFRRLHLASLERELTRRRSLLSHLQSKEDAVVSGIRRQSKDGSPQSRKRSWRRRSQVATGGETSEVTGLNEVEATTVATRRSSDEDLDVAKFRRRLLRIKTREAIADPFEMLSDDDDEGGDEERVVGEEIVGMTQQERDAAFQKLLTQYLGLLQFAAIMETAAAATRTAHDDEMLTLTLPDIEERRPAPKPRAADAAAFETFSHESSEPSGPLGMPLTMPTSPTLLPLSSSPSSHHRQQQLNVQQYFQSENSGAGDFNAEMQKSNDEYRRLTDAINLNVQNATSTTRLTATSQVIEMATSSPPRRTTKGKKRKQGTNVSIDLQTKIRIIEVAEQYQYDPKSSSRGKPDGGAVAGQHGKEIVNGIRLAEQFGLNKSTVSRILKRKEEFKKAYYKDNISGCSKHINKKSKFDRLNRLVENWFDLNREKNGSVTDTLIRDVGKKYAEELGIEDFRGSNGWVRSLRNRKEHTVRSSVSMEDHEAEQRKKDDEAIERMRGVFPNGVKDMAGFFKDLSVYLERDGGGMGRFADMSGNTSSSSNGSARDAAAVLAGASYTDMDDDMPREDEGVMAEEFLKKKMIEALRTWSQELMVSELAKLKKRIKPRQAAMVPANSHAGREVMAPPRRILPRRDPTFDRATNVGVSLPSFNFVEVRPPRHRRDDPRSVTDFPALGASEQRPVQQPATTDLDEVLYTIVSRRAEQFEDPSMTLETKMARVWQALLRHSEKGRFGNPEAGSVNPICTALCLEATDRILETCGVSTLLRNVLVGGLANSVYNKYDPDQAFEKQQQYADIVGRQSKQIATQEEEIRKLVILRELAEQHVFDQLSAAGVGQLLQQMDLPRRVSAVTEMLAPVLDDELLLVMWNATATTQASANQLLRAQSSDSSANDPAQGMMSWDETRKRGAALASLVLQERVRLVILVWQRLSTEEKRLAYKALDPSISAIQGAATLKSVLHALEETYVSELIHHQRQLSRRNLNLASQLGIISESGSRKTSAPGKHVALAPTTPRALGKLHGTRGRSRTLLLTGDVEDSPVEPKTSIPQVLIGALVSSSPGYGRQIQLSPNQGRSRPVSSGILPEQLLASHSDVLRTCEDVFDLLCEVEQQQVAELERHNGEHGSRSEEIEEGILMQARTKLRDLLCTYVEPSEPIQERFNRSEDARERRLELERSRSDDEQKLTELMRAIIAGQRRNPELLVNAVNRSPETLLSAITLNPGMLLFSITKFPDPVKRFLSLDPKACDHLDALVQKHKGVQLLWRPPGGGTSAHDSFLSIGKQRRLSLAAEELALALPSGDSMDREALLLLEWFTSHLNDLTDLLLEYPKPLQMLFAKMHQRGDVSAFYQLMLLLQQTAGVQNFISRASVATLERLALEDQAAVLAVLREIFQYRENRNENNDDSTQPHPNRDLLHELQASPHLVACLSAMDPNVLQEVFLGNIDVWAPFFVDMVASNDTLLRQSIVQRTNHAEGGDTLLRLLTAVIDGTTAVLDLAALDRALCASDVEQTKQRDASARRKEHQCIYLRGRSTVFRAVVSPQIGVVGYNPRRFLLGNTALAVASTVSSMVAISSAKDGVAKDNKGGRTLLRPRAAKKSALTTGRKRQLRSGDAGGYQVAATSGVDSSTSEKIVLARGGEVPTMWQMYLRAHATLLSREDPDGIKEALPALSKARVKALILDIWLEFLKVDHLQLETTSLWSVAPFVCDYLVARYNASAAVGARLENLLNGLVTFQDDSRVGFFASVCGLGDVKTSDAYESGPPSYDVFLYYLHALAHLFYGQMKIFQAGKRLDETPSGSCPIDILHAVAVTDALFTFSLTESAIRALRAEIEGLPRIKASSPVGVTEAPVADTAGEASGENTIVFINDNDESTRFIELDDVMSIFLRQWTLKTHQTEERYRQAFAANDLGGDRIGMDEFAKIVTGVTAGRISSRECRLVFADAGQEFMNLEMLLRVTRAYQLRSFDTHLPEVNLDERDLQDLRLSVGRASVASTQREIEDLARYWRSVRSDVVHQLGAAHQKKTTKSILKKQSALIEKLVTNTPPLHQQLQVQQPYAKRQATSSAHTAALQEKLDRVWHEVRTCVKMLHRAKLTQHYLSGLFIRSNMLRWIHQARNRAHEEEERSRSRQSTPLLPSRPGTSKAGSTQNITLQL</sequence>
<dbReference type="PROSITE" id="PS51253">
    <property type="entry name" value="HTH_CENPB"/>
    <property type="match status" value="1"/>
</dbReference>
<dbReference type="VEuPathDB" id="FungiDB:KRP22_14776"/>
<feature type="region of interest" description="Disordered" evidence="2">
    <location>
        <begin position="631"/>
        <end position="651"/>
    </location>
</feature>
<feature type="compositionally biased region" description="Polar residues" evidence="2">
    <location>
        <begin position="845"/>
        <end position="856"/>
    </location>
</feature>
<feature type="domain" description="HTH CENPB-type" evidence="3">
    <location>
        <begin position="1189"/>
        <end position="1260"/>
    </location>
</feature>
<feature type="compositionally biased region" description="Basic residues" evidence="2">
    <location>
        <begin position="835"/>
        <end position="844"/>
    </location>
</feature>
<feature type="region of interest" description="Disordered" evidence="2">
    <location>
        <begin position="715"/>
        <end position="784"/>
    </location>
</feature>
<dbReference type="InterPro" id="IPR050863">
    <property type="entry name" value="CenT-Element_Derived"/>
</dbReference>
<reference evidence="5" key="1">
    <citation type="journal article" date="2006" name="Science">
        <title>Phytophthora genome sequences uncover evolutionary origins and mechanisms of pathogenesis.</title>
        <authorList>
            <person name="Tyler B.M."/>
            <person name="Tripathy S."/>
            <person name="Zhang X."/>
            <person name="Dehal P."/>
            <person name="Jiang R.H."/>
            <person name="Aerts A."/>
            <person name="Arredondo F.D."/>
            <person name="Baxter L."/>
            <person name="Bensasson D."/>
            <person name="Beynon J.L."/>
            <person name="Chapman J."/>
            <person name="Damasceno C.M."/>
            <person name="Dorrance A.E."/>
            <person name="Dou D."/>
            <person name="Dickerman A.W."/>
            <person name="Dubchak I.L."/>
            <person name="Garbelotto M."/>
            <person name="Gijzen M."/>
            <person name="Gordon S.G."/>
            <person name="Govers F."/>
            <person name="Grunwald N.J."/>
            <person name="Huang W."/>
            <person name="Ivors K.L."/>
            <person name="Jones R.W."/>
            <person name="Kamoun S."/>
            <person name="Krampis K."/>
            <person name="Lamour K.H."/>
            <person name="Lee M.K."/>
            <person name="McDonald W.H."/>
            <person name="Medina M."/>
            <person name="Meijer H.J."/>
            <person name="Nordberg E.K."/>
            <person name="Maclean D.J."/>
            <person name="Ospina-Giraldo M.D."/>
            <person name="Morris P.F."/>
            <person name="Phuntumart V."/>
            <person name="Putnam N.H."/>
            <person name="Rash S."/>
            <person name="Rose J.K."/>
            <person name="Sakihama Y."/>
            <person name="Salamov A.A."/>
            <person name="Savidor A."/>
            <person name="Scheuring C.F."/>
            <person name="Smith B.M."/>
            <person name="Sobral B.W."/>
            <person name="Terry A."/>
            <person name="Torto-Alalibo T.A."/>
            <person name="Win J."/>
            <person name="Xu Z."/>
            <person name="Zhang H."/>
            <person name="Grigoriev I.V."/>
            <person name="Rokhsar D.S."/>
            <person name="Boore J.L."/>
        </authorList>
    </citation>
    <scope>NUCLEOTIDE SEQUENCE [LARGE SCALE GENOMIC DNA]</scope>
    <source>
        <strain evidence="5">Pr102</strain>
    </source>
</reference>
<dbReference type="EMBL" id="DS566003">
    <property type="status" value="NOT_ANNOTATED_CDS"/>
    <property type="molecule type" value="Genomic_DNA"/>
</dbReference>
<feature type="region of interest" description="Disordered" evidence="2">
    <location>
        <begin position="669"/>
        <end position="701"/>
    </location>
</feature>
<dbReference type="PANTHER" id="PTHR19303">
    <property type="entry name" value="TRANSPOSON"/>
    <property type="match status" value="1"/>
</dbReference>